<feature type="non-terminal residue" evidence="2">
    <location>
        <position position="1"/>
    </location>
</feature>
<dbReference type="AlphaFoldDB" id="A0A7R8X0V1"/>
<name>A0A7R8X0V1_9CRUS</name>
<feature type="compositionally biased region" description="Basic and acidic residues" evidence="1">
    <location>
        <begin position="89"/>
        <end position="104"/>
    </location>
</feature>
<evidence type="ECO:0000313" key="2">
    <source>
        <dbReference type="EMBL" id="CAD7238756.1"/>
    </source>
</evidence>
<gene>
    <name evidence="2" type="ORF">CTOB1V02_LOCUS16571</name>
</gene>
<reference evidence="2" key="1">
    <citation type="submission" date="2020-11" db="EMBL/GenBank/DDBJ databases">
        <authorList>
            <person name="Tran Van P."/>
        </authorList>
    </citation>
    <scope>NUCLEOTIDE SEQUENCE</scope>
</reference>
<evidence type="ECO:0000256" key="1">
    <source>
        <dbReference type="SAM" id="MobiDB-lite"/>
    </source>
</evidence>
<sequence length="138" mass="15635">MQHQGKVPASGIPVGDKLPEMQHQREAPAFAIAVDEARETSNAPELKKCKLAFSILDEEAPDVLQEKLEIFVDEGDSSGEEEIQEVKENFPREGHEIQRDRRETQGILQPALGIPYHIPKRNPLLQRQPSDEMDDEEE</sequence>
<proteinExistence type="predicted"/>
<organism evidence="2">
    <name type="scientific">Cyprideis torosa</name>
    <dbReference type="NCBI Taxonomy" id="163714"/>
    <lineage>
        <taxon>Eukaryota</taxon>
        <taxon>Metazoa</taxon>
        <taxon>Ecdysozoa</taxon>
        <taxon>Arthropoda</taxon>
        <taxon>Crustacea</taxon>
        <taxon>Oligostraca</taxon>
        <taxon>Ostracoda</taxon>
        <taxon>Podocopa</taxon>
        <taxon>Podocopida</taxon>
        <taxon>Cytherocopina</taxon>
        <taxon>Cytheroidea</taxon>
        <taxon>Cytherideidae</taxon>
        <taxon>Cyprideis</taxon>
    </lineage>
</organism>
<protein>
    <submittedName>
        <fullName evidence="2">Uncharacterized protein</fullName>
    </submittedName>
</protein>
<feature type="region of interest" description="Disordered" evidence="1">
    <location>
        <begin position="89"/>
        <end position="138"/>
    </location>
</feature>
<accession>A0A7R8X0V1</accession>
<dbReference type="EMBL" id="OB707953">
    <property type="protein sequence ID" value="CAD7238756.1"/>
    <property type="molecule type" value="Genomic_DNA"/>
</dbReference>